<protein>
    <submittedName>
        <fullName evidence="1">Uncharacterized protein</fullName>
    </submittedName>
</protein>
<reference evidence="1 2" key="1">
    <citation type="journal article" date="2008" name="Nature">
        <title>The genome of the model beetle and pest Tribolium castaneum.</title>
        <authorList>
            <consortium name="Tribolium Genome Sequencing Consortium"/>
            <person name="Richards S."/>
            <person name="Gibbs R.A."/>
            <person name="Weinstock G.M."/>
            <person name="Brown S.J."/>
            <person name="Denell R."/>
            <person name="Beeman R.W."/>
            <person name="Gibbs R."/>
            <person name="Beeman R.W."/>
            <person name="Brown S.J."/>
            <person name="Bucher G."/>
            <person name="Friedrich M."/>
            <person name="Grimmelikhuijzen C.J."/>
            <person name="Klingler M."/>
            <person name="Lorenzen M."/>
            <person name="Richards S."/>
            <person name="Roth S."/>
            <person name="Schroder R."/>
            <person name="Tautz D."/>
            <person name="Zdobnov E.M."/>
            <person name="Muzny D."/>
            <person name="Gibbs R.A."/>
            <person name="Weinstock G.M."/>
            <person name="Attaway T."/>
            <person name="Bell S."/>
            <person name="Buhay C.J."/>
            <person name="Chandrabose M.N."/>
            <person name="Chavez D."/>
            <person name="Clerk-Blankenburg K.P."/>
            <person name="Cree A."/>
            <person name="Dao M."/>
            <person name="Davis C."/>
            <person name="Chacko J."/>
            <person name="Dinh H."/>
            <person name="Dugan-Rocha S."/>
            <person name="Fowler G."/>
            <person name="Garner T.T."/>
            <person name="Garnes J."/>
            <person name="Gnirke A."/>
            <person name="Hawes A."/>
            <person name="Hernandez J."/>
            <person name="Hines S."/>
            <person name="Holder M."/>
            <person name="Hume J."/>
            <person name="Jhangiani S.N."/>
            <person name="Joshi V."/>
            <person name="Khan Z.M."/>
            <person name="Jackson L."/>
            <person name="Kovar C."/>
            <person name="Kowis A."/>
            <person name="Lee S."/>
            <person name="Lewis L.R."/>
            <person name="Margolis J."/>
            <person name="Morgan M."/>
            <person name="Nazareth L.V."/>
            <person name="Nguyen N."/>
            <person name="Okwuonu G."/>
            <person name="Parker D."/>
            <person name="Richards S."/>
            <person name="Ruiz S.J."/>
            <person name="Santibanez J."/>
            <person name="Savard J."/>
            <person name="Scherer S.E."/>
            <person name="Schneider B."/>
            <person name="Sodergren E."/>
            <person name="Tautz D."/>
            <person name="Vattahil S."/>
            <person name="Villasana D."/>
            <person name="White C.S."/>
            <person name="Wright R."/>
            <person name="Park Y."/>
            <person name="Beeman R.W."/>
            <person name="Lord J."/>
            <person name="Oppert B."/>
            <person name="Lorenzen M."/>
            <person name="Brown S."/>
            <person name="Wang L."/>
            <person name="Savard J."/>
            <person name="Tautz D."/>
            <person name="Richards S."/>
            <person name="Weinstock G."/>
            <person name="Gibbs R.A."/>
            <person name="Liu Y."/>
            <person name="Worley K."/>
            <person name="Weinstock G."/>
            <person name="Elsik C.G."/>
            <person name="Reese J.T."/>
            <person name="Elhaik E."/>
            <person name="Landan G."/>
            <person name="Graur D."/>
            <person name="Arensburger P."/>
            <person name="Atkinson P."/>
            <person name="Beeman R.W."/>
            <person name="Beidler J."/>
            <person name="Brown S.J."/>
            <person name="Demuth J.P."/>
            <person name="Drury D.W."/>
            <person name="Du Y.Z."/>
            <person name="Fujiwara H."/>
            <person name="Lorenzen M."/>
            <person name="Maselli V."/>
            <person name="Osanai M."/>
            <person name="Park Y."/>
            <person name="Robertson H.M."/>
            <person name="Tu Z."/>
            <person name="Wang J.J."/>
            <person name="Wang S."/>
            <person name="Richards S."/>
            <person name="Song H."/>
            <person name="Zhang L."/>
            <person name="Sodergren E."/>
            <person name="Werner D."/>
            <person name="Stanke M."/>
            <person name="Morgenstern B."/>
            <person name="Solovyev V."/>
            <person name="Kosarev P."/>
            <person name="Brown G."/>
            <person name="Chen H.C."/>
            <person name="Ermolaeva O."/>
            <person name="Hlavina W."/>
            <person name="Kapustin Y."/>
            <person name="Kiryutin B."/>
            <person name="Kitts P."/>
            <person name="Maglott D."/>
            <person name="Pruitt K."/>
            <person name="Sapojnikov V."/>
            <person name="Souvorov A."/>
            <person name="Mackey A.J."/>
            <person name="Waterhouse R.M."/>
            <person name="Wyder S."/>
            <person name="Zdobnov E.M."/>
            <person name="Zdobnov E.M."/>
            <person name="Wyder S."/>
            <person name="Kriventseva E.V."/>
            <person name="Kadowaki T."/>
            <person name="Bork P."/>
            <person name="Aranda M."/>
            <person name="Bao R."/>
            <person name="Beermann A."/>
            <person name="Berns N."/>
            <person name="Bolognesi R."/>
            <person name="Bonneton F."/>
            <person name="Bopp D."/>
            <person name="Brown S.J."/>
            <person name="Bucher G."/>
            <person name="Butts T."/>
            <person name="Chaumot A."/>
            <person name="Denell R.E."/>
            <person name="Ferrier D.E."/>
            <person name="Friedrich M."/>
            <person name="Gordon C.M."/>
            <person name="Jindra M."/>
            <person name="Klingler M."/>
            <person name="Lan Q."/>
            <person name="Lattorff H.M."/>
            <person name="Laudet V."/>
            <person name="von Levetsow C."/>
            <person name="Liu Z."/>
            <person name="Lutz R."/>
            <person name="Lynch J.A."/>
            <person name="da Fonseca R.N."/>
            <person name="Posnien N."/>
            <person name="Reuter R."/>
            <person name="Roth S."/>
            <person name="Savard J."/>
            <person name="Schinko J.B."/>
            <person name="Schmitt C."/>
            <person name="Schoppmeier M."/>
            <person name="Schroder R."/>
            <person name="Shippy T.D."/>
            <person name="Simonnet F."/>
            <person name="Marques-Souza H."/>
            <person name="Tautz D."/>
            <person name="Tomoyasu Y."/>
            <person name="Trauner J."/>
            <person name="Van der Zee M."/>
            <person name="Vervoort M."/>
            <person name="Wittkopp N."/>
            <person name="Wimmer E.A."/>
            <person name="Yang X."/>
            <person name="Jones A.K."/>
            <person name="Sattelle D.B."/>
            <person name="Ebert P.R."/>
            <person name="Nelson D."/>
            <person name="Scott J.G."/>
            <person name="Beeman R.W."/>
            <person name="Muthukrishnan S."/>
            <person name="Kramer K.J."/>
            <person name="Arakane Y."/>
            <person name="Beeman R.W."/>
            <person name="Zhu Q."/>
            <person name="Hogenkamp D."/>
            <person name="Dixit R."/>
            <person name="Oppert B."/>
            <person name="Jiang H."/>
            <person name="Zou Z."/>
            <person name="Marshall J."/>
            <person name="Elpidina E."/>
            <person name="Vinokurov K."/>
            <person name="Oppert C."/>
            <person name="Zou Z."/>
            <person name="Evans J."/>
            <person name="Lu Z."/>
            <person name="Zhao P."/>
            <person name="Sumathipala N."/>
            <person name="Altincicek B."/>
            <person name="Vilcinskas A."/>
            <person name="Williams M."/>
            <person name="Hultmark D."/>
            <person name="Hetru C."/>
            <person name="Jiang H."/>
            <person name="Grimmelikhuijzen C.J."/>
            <person name="Hauser F."/>
            <person name="Cazzamali G."/>
            <person name="Williamson M."/>
            <person name="Park Y."/>
            <person name="Li B."/>
            <person name="Tanaka Y."/>
            <person name="Predel R."/>
            <person name="Neupert S."/>
            <person name="Schachtner J."/>
            <person name="Verleyen P."/>
            <person name="Raible F."/>
            <person name="Bork P."/>
            <person name="Friedrich M."/>
            <person name="Walden K.K."/>
            <person name="Robertson H.M."/>
            <person name="Angeli S."/>
            <person name="Foret S."/>
            <person name="Bucher G."/>
            <person name="Schuetz S."/>
            <person name="Maleszka R."/>
            <person name="Wimmer E.A."/>
            <person name="Beeman R.W."/>
            <person name="Lorenzen M."/>
            <person name="Tomoyasu Y."/>
            <person name="Miller S.C."/>
            <person name="Grossmann D."/>
            <person name="Bucher G."/>
        </authorList>
    </citation>
    <scope>NUCLEOTIDE SEQUENCE [LARGE SCALE GENOMIC DNA]</scope>
    <source>
        <strain evidence="1 2">Georgia GA2</strain>
    </source>
</reference>
<dbReference type="InParanoid" id="A0A139WKG1"/>
<proteinExistence type="predicted"/>
<dbReference type="EMBL" id="KQ971324">
    <property type="protein sequence ID" value="KYB28538.1"/>
    <property type="molecule type" value="Genomic_DNA"/>
</dbReference>
<reference evidence="1 2" key="2">
    <citation type="journal article" date="2010" name="Nucleic Acids Res.">
        <title>BeetleBase in 2010: revisions to provide comprehensive genomic information for Tribolium castaneum.</title>
        <authorList>
            <person name="Kim H.S."/>
            <person name="Murphy T."/>
            <person name="Xia J."/>
            <person name="Caragea D."/>
            <person name="Park Y."/>
            <person name="Beeman R.W."/>
            <person name="Lorenzen M.D."/>
            <person name="Butcher S."/>
            <person name="Manak J.R."/>
            <person name="Brown S.J."/>
        </authorList>
    </citation>
    <scope>GENOME REANNOTATION</scope>
    <source>
        <strain evidence="1 2">Georgia GA2</strain>
    </source>
</reference>
<evidence type="ECO:0000313" key="2">
    <source>
        <dbReference type="Proteomes" id="UP000007266"/>
    </source>
</evidence>
<gene>
    <name evidence="1" type="primary">AUGUSTUS-3.0.2_32518</name>
    <name evidence="1" type="ORF">TcasGA2_TC032518</name>
</gene>
<sequence length="54" mass="6144">MYVKPDPPAVTSAMVRKQSVPREVAQPLSRKFATTFSNFGHEMHLLIEKWESLG</sequence>
<organism evidence="1 2">
    <name type="scientific">Tribolium castaneum</name>
    <name type="common">Red flour beetle</name>
    <dbReference type="NCBI Taxonomy" id="7070"/>
    <lineage>
        <taxon>Eukaryota</taxon>
        <taxon>Metazoa</taxon>
        <taxon>Ecdysozoa</taxon>
        <taxon>Arthropoda</taxon>
        <taxon>Hexapoda</taxon>
        <taxon>Insecta</taxon>
        <taxon>Pterygota</taxon>
        <taxon>Neoptera</taxon>
        <taxon>Endopterygota</taxon>
        <taxon>Coleoptera</taxon>
        <taxon>Polyphaga</taxon>
        <taxon>Cucujiformia</taxon>
        <taxon>Tenebrionidae</taxon>
        <taxon>Tenebrionidae incertae sedis</taxon>
        <taxon>Tribolium</taxon>
    </lineage>
</organism>
<dbReference type="AlphaFoldDB" id="A0A139WKG1"/>
<name>A0A139WKG1_TRICA</name>
<accession>A0A139WKG1</accession>
<evidence type="ECO:0000313" key="1">
    <source>
        <dbReference type="EMBL" id="KYB28538.1"/>
    </source>
</evidence>
<dbReference type="Proteomes" id="UP000007266">
    <property type="component" value="Linkage group 3"/>
</dbReference>
<keyword evidence="2" id="KW-1185">Reference proteome</keyword>